<evidence type="ECO:0000313" key="5">
    <source>
        <dbReference type="Proteomes" id="UP000321746"/>
    </source>
</evidence>
<dbReference type="InterPro" id="IPR000182">
    <property type="entry name" value="GNAT_dom"/>
</dbReference>
<dbReference type="PANTHER" id="PTHR43800:SF1">
    <property type="entry name" value="PEPTIDYL-LYSINE N-ACETYLTRANSFERASE YJAB"/>
    <property type="match status" value="1"/>
</dbReference>
<protein>
    <submittedName>
        <fullName evidence="4">N-acetyltransferase</fullName>
    </submittedName>
</protein>
<dbReference type="RefSeq" id="WP_146884794.1">
    <property type="nucleotide sequence ID" value="NZ_BJYG01000001.1"/>
</dbReference>
<dbReference type="Gene3D" id="3.40.630.30">
    <property type="match status" value="1"/>
</dbReference>
<proteinExistence type="predicted"/>
<organism evidence="4 5">
    <name type="scientific">Acetobacter oeni</name>
    <dbReference type="NCBI Taxonomy" id="304077"/>
    <lineage>
        <taxon>Bacteria</taxon>
        <taxon>Pseudomonadati</taxon>
        <taxon>Pseudomonadota</taxon>
        <taxon>Alphaproteobacteria</taxon>
        <taxon>Acetobacterales</taxon>
        <taxon>Acetobacteraceae</taxon>
        <taxon>Acetobacter</taxon>
    </lineage>
</organism>
<sequence>MKSIAIRRTCPAETGLLPAVERSAALAFLEVPGLEWVTSHDVTPDTVHAEALRAGLSWVAVCNEAAVVGFVIAEEYDDAVHVLELSVAREAQGRGAGTQLVKTVIADARERGKMSVTLTTFLDLSFNEQFYQKSGFVRIPNEAMPARLQAALEYEKSLGLPRNRRCAMRLAL</sequence>
<reference evidence="4 5" key="1">
    <citation type="submission" date="2019-07" db="EMBL/GenBank/DDBJ databases">
        <title>Whole genome shotgun sequence of Acetobacter oeni NBRC 105207.</title>
        <authorList>
            <person name="Hosoyama A."/>
            <person name="Uohara A."/>
            <person name="Ohji S."/>
            <person name="Ichikawa N."/>
        </authorList>
    </citation>
    <scope>NUCLEOTIDE SEQUENCE [LARGE SCALE GENOMIC DNA]</scope>
    <source>
        <strain evidence="4 5">NBRC 105207</strain>
    </source>
</reference>
<dbReference type="InterPro" id="IPR016181">
    <property type="entry name" value="Acyl_CoA_acyltransferase"/>
</dbReference>
<comment type="caution">
    <text evidence="4">The sequence shown here is derived from an EMBL/GenBank/DDBJ whole genome shotgun (WGS) entry which is preliminary data.</text>
</comment>
<feature type="domain" description="N-acetyltransferase" evidence="3">
    <location>
        <begin position="15"/>
        <end position="159"/>
    </location>
</feature>
<dbReference type="GO" id="GO:0016747">
    <property type="term" value="F:acyltransferase activity, transferring groups other than amino-acyl groups"/>
    <property type="evidence" value="ECO:0007669"/>
    <property type="project" value="InterPro"/>
</dbReference>
<dbReference type="AlphaFoldDB" id="A0A511XFZ2"/>
<dbReference type="SUPFAM" id="SSF55729">
    <property type="entry name" value="Acyl-CoA N-acyltransferases (Nat)"/>
    <property type="match status" value="1"/>
</dbReference>
<name>A0A511XFZ2_9PROT</name>
<dbReference type="Pfam" id="PF00583">
    <property type="entry name" value="Acetyltransf_1"/>
    <property type="match status" value="1"/>
</dbReference>
<keyword evidence="1 4" id="KW-0808">Transferase</keyword>
<keyword evidence="2" id="KW-0012">Acyltransferase</keyword>
<evidence type="ECO:0000256" key="1">
    <source>
        <dbReference type="ARBA" id="ARBA00022679"/>
    </source>
</evidence>
<dbReference type="Proteomes" id="UP000321746">
    <property type="component" value="Unassembled WGS sequence"/>
</dbReference>
<keyword evidence="5" id="KW-1185">Reference proteome</keyword>
<evidence type="ECO:0000256" key="2">
    <source>
        <dbReference type="ARBA" id="ARBA00023315"/>
    </source>
</evidence>
<dbReference type="OrthoDB" id="572496at2"/>
<dbReference type="EMBL" id="BJYG01000001">
    <property type="protein sequence ID" value="GEN61845.1"/>
    <property type="molecule type" value="Genomic_DNA"/>
</dbReference>
<evidence type="ECO:0000313" key="4">
    <source>
        <dbReference type="EMBL" id="GEN61845.1"/>
    </source>
</evidence>
<dbReference type="CDD" id="cd04301">
    <property type="entry name" value="NAT_SF"/>
    <property type="match status" value="1"/>
</dbReference>
<dbReference type="PROSITE" id="PS51186">
    <property type="entry name" value="GNAT"/>
    <property type="match status" value="1"/>
</dbReference>
<gene>
    <name evidence="4" type="ORF">AOE01nite_00690</name>
</gene>
<evidence type="ECO:0000259" key="3">
    <source>
        <dbReference type="PROSITE" id="PS51186"/>
    </source>
</evidence>
<dbReference type="PANTHER" id="PTHR43800">
    <property type="entry name" value="PEPTIDYL-LYSINE N-ACETYLTRANSFERASE YJAB"/>
    <property type="match status" value="1"/>
</dbReference>
<accession>A0A511XFZ2</accession>